<evidence type="ECO:0000313" key="2">
    <source>
        <dbReference type="EMBL" id="QHT22425.1"/>
    </source>
</evidence>
<dbReference type="AlphaFoldDB" id="A0A6C0E4T1"/>
<feature type="domain" description="YqaJ viral recombinase" evidence="1">
    <location>
        <begin position="7"/>
        <end position="140"/>
    </location>
</feature>
<organism evidence="2">
    <name type="scientific">viral metagenome</name>
    <dbReference type="NCBI Taxonomy" id="1070528"/>
    <lineage>
        <taxon>unclassified sequences</taxon>
        <taxon>metagenomes</taxon>
        <taxon>organismal metagenomes</taxon>
    </lineage>
</organism>
<name>A0A6C0E4T1_9ZZZZ</name>
<dbReference type="Gene3D" id="3.90.320.10">
    <property type="match status" value="1"/>
</dbReference>
<dbReference type="InterPro" id="IPR011604">
    <property type="entry name" value="PDDEXK-like_dom_sf"/>
</dbReference>
<accession>A0A6C0E4T1</accession>
<dbReference type="PANTHER" id="PTHR46609">
    <property type="entry name" value="EXONUCLEASE, PHAGE-TYPE/RECB, C-TERMINAL DOMAIN-CONTAINING PROTEIN"/>
    <property type="match status" value="1"/>
</dbReference>
<dbReference type="InterPro" id="IPR011335">
    <property type="entry name" value="Restrct_endonuc-II-like"/>
</dbReference>
<evidence type="ECO:0000259" key="1">
    <source>
        <dbReference type="Pfam" id="PF09588"/>
    </source>
</evidence>
<dbReference type="InterPro" id="IPR017482">
    <property type="entry name" value="Lambda-type_endonuclease"/>
</dbReference>
<reference evidence="2" key="1">
    <citation type="journal article" date="2020" name="Nature">
        <title>Giant virus diversity and host interactions through global metagenomics.</title>
        <authorList>
            <person name="Schulz F."/>
            <person name="Roux S."/>
            <person name="Paez-Espino D."/>
            <person name="Jungbluth S."/>
            <person name="Walsh D.A."/>
            <person name="Denef V.J."/>
            <person name="McMahon K.D."/>
            <person name="Konstantinidis K.T."/>
            <person name="Eloe-Fadrosh E.A."/>
            <person name="Kyrpides N.C."/>
            <person name="Woyke T."/>
        </authorList>
    </citation>
    <scope>NUCLEOTIDE SEQUENCE</scope>
    <source>
        <strain evidence="2">GVMAG-M-3300023179-111</strain>
    </source>
</reference>
<sequence>MNTKKRPNITARDFPTILDLNPYQTAYELLEDKIENKHPFFGNKFTEHGIKYENQAIEKFEEITGISVDKNQFNINHNEYSWITGRLDGTFIDSSSKKRKRDSEICVLEIKCPLKNDRDSKLTEDEIPKQYWCQCQVYMNLIDCSYAYYVEYYIKPNDDKQNGKLYYVKIKRDKTWWGESIPRIKKFYDEMIRYYDIGNLDKHPVRISENKWKIKFM</sequence>
<dbReference type="EMBL" id="MN739709">
    <property type="protein sequence ID" value="QHT22425.1"/>
    <property type="molecule type" value="Genomic_DNA"/>
</dbReference>
<protein>
    <recommendedName>
        <fullName evidence="1">YqaJ viral recombinase domain-containing protein</fullName>
    </recommendedName>
</protein>
<dbReference type="InterPro" id="IPR019080">
    <property type="entry name" value="YqaJ_viral_recombinase"/>
</dbReference>
<dbReference type="SUPFAM" id="SSF52980">
    <property type="entry name" value="Restriction endonuclease-like"/>
    <property type="match status" value="1"/>
</dbReference>
<dbReference type="Pfam" id="PF09588">
    <property type="entry name" value="YqaJ"/>
    <property type="match status" value="1"/>
</dbReference>
<dbReference type="PANTHER" id="PTHR46609:SF6">
    <property type="entry name" value="EXONUCLEASE, PHAGE-TYPE_RECB, C-TERMINAL DOMAIN-CONTAINING PROTEIN-RELATED"/>
    <property type="match status" value="1"/>
</dbReference>
<dbReference type="NCBIfam" id="TIGR03033">
    <property type="entry name" value="phage_rel_nuc"/>
    <property type="match status" value="1"/>
</dbReference>
<dbReference type="InterPro" id="IPR051703">
    <property type="entry name" value="NF-kappa-B_Signaling_Reg"/>
</dbReference>
<proteinExistence type="predicted"/>